<evidence type="ECO:0000256" key="3">
    <source>
        <dbReference type="ARBA" id="ARBA00011164"/>
    </source>
</evidence>
<keyword evidence="16 18" id="KW-0472">Membrane</keyword>
<keyword evidence="12 18" id="KW-0249">Electron transport</keyword>
<comment type="subunit">
    <text evidence="3">Component of the cytochrome c oxidase (complex IV, CIV), a multisubunit enzyme composed of a catalytic core of 3 subunits and several supernumerary subunits. The complex exists as a monomer or a dimer and forms supercomplexes (SCs) in the inner mitochondrial membrane with ubiquinol-cytochrome c oxidoreductase (cytochrome b-c1 complex, complex III, CIII).</text>
</comment>
<evidence type="ECO:0000256" key="8">
    <source>
        <dbReference type="ARBA" id="ARBA00022723"/>
    </source>
</evidence>
<dbReference type="InterPro" id="IPR011759">
    <property type="entry name" value="Cyt_c_oxidase_su2_TM_dom"/>
</dbReference>
<comment type="similarity">
    <text evidence="2 18">Belongs to the cytochrome c oxidase subunit 2 family.</text>
</comment>
<evidence type="ECO:0000256" key="2">
    <source>
        <dbReference type="ARBA" id="ARBA00007866"/>
    </source>
</evidence>
<keyword evidence="11" id="KW-1278">Translocase</keyword>
<gene>
    <name evidence="22" type="primary">cox2</name>
</gene>
<dbReference type="Pfam" id="PF00116">
    <property type="entry name" value="COX2"/>
    <property type="match status" value="1"/>
</dbReference>
<dbReference type="Gene3D" id="1.10.287.90">
    <property type="match status" value="1"/>
</dbReference>
<dbReference type="InterPro" id="IPR036257">
    <property type="entry name" value="Cyt_c_oxidase_su2_TM_sf"/>
</dbReference>
<dbReference type="PRINTS" id="PR01166">
    <property type="entry name" value="CYCOXIDASEII"/>
</dbReference>
<evidence type="ECO:0000256" key="15">
    <source>
        <dbReference type="ARBA" id="ARBA00023128"/>
    </source>
</evidence>
<dbReference type="GeneID" id="23630485"/>
<evidence type="ECO:0000256" key="17">
    <source>
        <dbReference type="ARBA" id="ARBA00049512"/>
    </source>
</evidence>
<accession>A0A0C5AR19</accession>
<keyword evidence="10" id="KW-0460">Magnesium</keyword>
<feature type="domain" description="Cytochrome oxidase subunit II transmembrane region profile" evidence="21">
    <location>
        <begin position="1"/>
        <end position="91"/>
    </location>
</feature>
<dbReference type="SUPFAM" id="SSF81464">
    <property type="entry name" value="Cytochrome c oxidase subunit II-like, transmembrane region"/>
    <property type="match status" value="1"/>
</dbReference>
<evidence type="ECO:0000256" key="14">
    <source>
        <dbReference type="ARBA" id="ARBA00023008"/>
    </source>
</evidence>
<evidence type="ECO:0000259" key="21">
    <source>
        <dbReference type="PROSITE" id="PS50999"/>
    </source>
</evidence>
<dbReference type="GO" id="GO:0005743">
    <property type="term" value="C:mitochondrial inner membrane"/>
    <property type="evidence" value="ECO:0007669"/>
    <property type="project" value="UniProtKB-SubCell"/>
</dbReference>
<dbReference type="Pfam" id="PF02790">
    <property type="entry name" value="COX2_TM"/>
    <property type="match status" value="1"/>
</dbReference>
<dbReference type="PROSITE" id="PS50857">
    <property type="entry name" value="COX2_CUA"/>
    <property type="match status" value="1"/>
</dbReference>
<feature type="transmembrane region" description="Helical" evidence="19">
    <location>
        <begin position="63"/>
        <end position="85"/>
    </location>
</feature>
<dbReference type="InterPro" id="IPR008972">
    <property type="entry name" value="Cupredoxin"/>
</dbReference>
<dbReference type="RefSeq" id="YP_009122989.1">
    <property type="nucleotide sequence ID" value="NC_026557.1"/>
</dbReference>
<dbReference type="AlphaFoldDB" id="A0A0C5AR19"/>
<dbReference type="CDD" id="cd13912">
    <property type="entry name" value="CcO_II_C"/>
    <property type="match status" value="1"/>
</dbReference>
<dbReference type="PANTHER" id="PTHR22888">
    <property type="entry name" value="CYTOCHROME C OXIDASE, SUBUNIT II"/>
    <property type="match status" value="1"/>
</dbReference>
<comment type="function">
    <text evidence="18">Component of the cytochrome c oxidase, the last enzyme in the mitochondrial electron transport chain which drives oxidative phosphorylation. The respiratory chain contains 3 multisubunit complexes succinate dehydrogenase (complex II, CII), ubiquinol-cytochrome c oxidoreductase (cytochrome b-c1 complex, complex III, CIII) and cytochrome c oxidase (complex IV, CIV), that cooperate to transfer electrons derived from NADH and succinate to molecular oxygen, creating an electrochemical gradient over the inner membrane that drives transmembrane transport and the ATP synthase. Cytochrome c oxidase is the component of the respiratory chain that catalyzes the reduction of oxygen to water. Electrons originating from reduced cytochrome c in the intermembrane space (IMS) are transferred via the dinuclear copper A center (CU(A)) of subunit 2 and heme A of subunit 1 to the active site in subunit 1, a binuclear center (BNC) formed by heme A3 and copper B (CU(B)). The BNC reduces molecular oxygen to 2 water molecules using 4 electrons from cytochrome c in the IMS and 4 protons from the mitochondrial matrix.</text>
</comment>
<evidence type="ECO:0000256" key="7">
    <source>
        <dbReference type="ARBA" id="ARBA00022692"/>
    </source>
</evidence>
<reference evidence="22" key="1">
    <citation type="journal article" date="2015" name="PLoS ONE">
        <title>The Complete Mitochondrial Genome of the Geophilomorph Centipede Strigamia maritima.</title>
        <authorList>
            <person name="Robertson H.E."/>
            <person name="Lapraz F."/>
            <person name="Rhodes A.C."/>
            <person name="Telford M.J."/>
        </authorList>
    </citation>
    <scope>NUCLEOTIDE SEQUENCE</scope>
</reference>
<protein>
    <recommendedName>
        <fullName evidence="4 18">Cytochrome c oxidase subunit 2</fullName>
    </recommendedName>
</protein>
<keyword evidence="8 18" id="KW-0479">Metal-binding</keyword>
<organism evidence="22">
    <name type="scientific">Strigamia maritima</name>
    <name type="common">European centipede</name>
    <name type="synonym">Geophilus maritimus</name>
    <dbReference type="NCBI Taxonomy" id="126957"/>
    <lineage>
        <taxon>Eukaryota</taxon>
        <taxon>Metazoa</taxon>
        <taxon>Ecdysozoa</taxon>
        <taxon>Arthropoda</taxon>
        <taxon>Myriapoda</taxon>
        <taxon>Chilopoda</taxon>
        <taxon>Pleurostigmophora</taxon>
        <taxon>Geophilomorpha</taxon>
        <taxon>Linotaeniidae</taxon>
        <taxon>Strigamia</taxon>
    </lineage>
</organism>
<dbReference type="InterPro" id="IPR034210">
    <property type="entry name" value="CcO_II_C"/>
</dbReference>
<keyword evidence="13 19" id="KW-1133">Transmembrane helix</keyword>
<keyword evidence="7 18" id="KW-0812">Transmembrane</keyword>
<dbReference type="CTD" id="4513"/>
<comment type="catalytic activity">
    <reaction evidence="17">
        <text>4 Fe(II)-[cytochrome c] + O2 + 8 H(+)(in) = 4 Fe(III)-[cytochrome c] + 2 H2O + 4 H(+)(out)</text>
        <dbReference type="Rhea" id="RHEA:11436"/>
        <dbReference type="Rhea" id="RHEA-COMP:10350"/>
        <dbReference type="Rhea" id="RHEA-COMP:14399"/>
        <dbReference type="ChEBI" id="CHEBI:15377"/>
        <dbReference type="ChEBI" id="CHEBI:15378"/>
        <dbReference type="ChEBI" id="CHEBI:15379"/>
        <dbReference type="ChEBI" id="CHEBI:29033"/>
        <dbReference type="ChEBI" id="CHEBI:29034"/>
        <dbReference type="EC" id="7.1.1.9"/>
    </reaction>
    <physiologicalReaction direction="left-to-right" evidence="17">
        <dbReference type="Rhea" id="RHEA:11437"/>
    </physiologicalReaction>
</comment>
<evidence type="ECO:0000256" key="5">
    <source>
        <dbReference type="ARBA" id="ARBA00022448"/>
    </source>
</evidence>
<keyword evidence="6 18" id="KW-0679">Respiratory chain</keyword>
<evidence type="ECO:0000256" key="13">
    <source>
        <dbReference type="ARBA" id="ARBA00022989"/>
    </source>
</evidence>
<evidence type="ECO:0000259" key="20">
    <source>
        <dbReference type="PROSITE" id="PS50857"/>
    </source>
</evidence>
<keyword evidence="9 18" id="KW-0999">Mitochondrion inner membrane</keyword>
<dbReference type="InterPro" id="IPR002429">
    <property type="entry name" value="CcO_II-like_C"/>
</dbReference>
<evidence type="ECO:0000256" key="11">
    <source>
        <dbReference type="ARBA" id="ARBA00022967"/>
    </source>
</evidence>
<keyword evidence="14 18" id="KW-0186">Copper</keyword>
<evidence type="ECO:0000256" key="16">
    <source>
        <dbReference type="ARBA" id="ARBA00023136"/>
    </source>
</evidence>
<evidence type="ECO:0000313" key="22">
    <source>
        <dbReference type="EMBL" id="AJK90873.1"/>
    </source>
</evidence>
<evidence type="ECO:0000256" key="6">
    <source>
        <dbReference type="ARBA" id="ARBA00022660"/>
    </source>
</evidence>
<comment type="cofactor">
    <cofactor evidence="18">
        <name>Cu cation</name>
        <dbReference type="ChEBI" id="CHEBI:23378"/>
    </cofactor>
    <text evidence="18">Binds a copper A center.</text>
</comment>
<evidence type="ECO:0000256" key="12">
    <source>
        <dbReference type="ARBA" id="ARBA00022982"/>
    </source>
</evidence>
<evidence type="ECO:0000256" key="10">
    <source>
        <dbReference type="ARBA" id="ARBA00022842"/>
    </source>
</evidence>
<proteinExistence type="inferred from homology"/>
<keyword evidence="15 18" id="KW-0496">Mitochondrion</keyword>
<feature type="domain" description="Cytochrome oxidase subunit II copper A binding" evidence="20">
    <location>
        <begin position="92"/>
        <end position="225"/>
    </location>
</feature>
<evidence type="ECO:0000256" key="4">
    <source>
        <dbReference type="ARBA" id="ARBA00015946"/>
    </source>
</evidence>
<evidence type="ECO:0000256" key="19">
    <source>
        <dbReference type="SAM" id="Phobius"/>
    </source>
</evidence>
<dbReference type="FunFam" id="2.60.40.420:FF:000001">
    <property type="entry name" value="Cytochrome c oxidase subunit 2"/>
    <property type="match status" value="1"/>
</dbReference>
<dbReference type="PROSITE" id="PS50999">
    <property type="entry name" value="COX2_TM"/>
    <property type="match status" value="1"/>
</dbReference>
<dbReference type="InterPro" id="IPR045187">
    <property type="entry name" value="CcO_II"/>
</dbReference>
<keyword evidence="5 18" id="KW-0813">Transport</keyword>
<comment type="subcellular location">
    <subcellularLocation>
        <location evidence="1 18">Mitochondrion inner membrane</location>
        <topology evidence="1 18">Multi-pass membrane protein</topology>
    </subcellularLocation>
</comment>
<dbReference type="GO" id="GO:0005507">
    <property type="term" value="F:copper ion binding"/>
    <property type="evidence" value="ECO:0007669"/>
    <property type="project" value="InterPro"/>
</dbReference>
<dbReference type="EMBL" id="KP173664">
    <property type="protein sequence ID" value="AJK90873.1"/>
    <property type="molecule type" value="Genomic_DNA"/>
</dbReference>
<evidence type="ECO:0000256" key="18">
    <source>
        <dbReference type="RuleBase" id="RU000457"/>
    </source>
</evidence>
<name>A0A0C5AR19_STRMM</name>
<dbReference type="PANTHER" id="PTHR22888:SF9">
    <property type="entry name" value="CYTOCHROME C OXIDASE SUBUNIT 2"/>
    <property type="match status" value="1"/>
</dbReference>
<evidence type="ECO:0000256" key="9">
    <source>
        <dbReference type="ARBA" id="ARBA00022792"/>
    </source>
</evidence>
<feature type="transmembrane region" description="Helical" evidence="19">
    <location>
        <begin position="21"/>
        <end position="43"/>
    </location>
</feature>
<dbReference type="GO" id="GO:0042773">
    <property type="term" value="P:ATP synthesis coupled electron transport"/>
    <property type="evidence" value="ECO:0007669"/>
    <property type="project" value="TreeGrafter"/>
</dbReference>
<dbReference type="SUPFAM" id="SSF49503">
    <property type="entry name" value="Cupredoxins"/>
    <property type="match status" value="1"/>
</dbReference>
<evidence type="ECO:0000256" key="1">
    <source>
        <dbReference type="ARBA" id="ARBA00004448"/>
    </source>
</evidence>
<sequence>MSTWASLLNQDCSSPLMEQLIFFHDHVMMILTMITIMVMYMILALSYSPLINRFTTEGQEVEVMWTILPIITLVFIAFPSLRLLYLSDEVESPTMTIKTIGHQWYWSYEYSDFLNMQFDAHMTPQEELPLSGFRLLDVDNRTLIPTNTKTRVLMTAADVIQAWTVLALAVKSDAVPGRLNQVSLYITRPGLYTGQCSEICGANHSFMPIMIETTPINTLSKWIKSMS</sequence>
<dbReference type="Gene3D" id="2.60.40.420">
    <property type="entry name" value="Cupredoxins - blue copper proteins"/>
    <property type="match status" value="1"/>
</dbReference>
<dbReference type="GO" id="GO:0004129">
    <property type="term" value="F:cytochrome-c oxidase activity"/>
    <property type="evidence" value="ECO:0007669"/>
    <property type="project" value="UniProtKB-EC"/>
</dbReference>
<geneLocation type="mitochondrion" evidence="22"/>